<keyword evidence="5" id="KW-1185">Reference proteome</keyword>
<evidence type="ECO:0000313" key="4">
    <source>
        <dbReference type="EMBL" id="MBZ2208028.1"/>
    </source>
</evidence>
<dbReference type="Pfam" id="PF11954">
    <property type="entry name" value="DUF3471"/>
    <property type="match status" value="1"/>
</dbReference>
<keyword evidence="1" id="KW-1133">Transmembrane helix</keyword>
<dbReference type="Pfam" id="PF05569">
    <property type="entry name" value="Peptidase_M56"/>
    <property type="match status" value="1"/>
</dbReference>
<dbReference type="PANTHER" id="PTHR34978:SF3">
    <property type="entry name" value="SLR0241 PROTEIN"/>
    <property type="match status" value="1"/>
</dbReference>
<reference evidence="4 5" key="1">
    <citation type="submission" date="2021-01" db="EMBL/GenBank/DDBJ databases">
        <authorList>
            <person name="Ruan W."/>
            <person name="Khan S.A."/>
            <person name="Jeon C.O."/>
        </authorList>
    </citation>
    <scope>NUCLEOTIDE SEQUENCE [LARGE SCALE GENOMIC DNA]</scope>
    <source>
        <strain evidence="4 5">R798</strain>
    </source>
</reference>
<organism evidence="4 5">
    <name type="scientific">Massilia soli</name>
    <dbReference type="NCBI Taxonomy" id="2792854"/>
    <lineage>
        <taxon>Bacteria</taxon>
        <taxon>Pseudomonadati</taxon>
        <taxon>Pseudomonadota</taxon>
        <taxon>Betaproteobacteria</taxon>
        <taxon>Burkholderiales</taxon>
        <taxon>Oxalobacteraceae</taxon>
        <taxon>Telluria group</taxon>
        <taxon>Massilia</taxon>
    </lineage>
</organism>
<sequence length="524" mass="56533">MIAWLAYTVMVTLLLAGAALAAEGSARLRRVSTRWIWALAIVAAPLLPLAISTVSIQVPASLAPGAASAPVALREATLPALSPSTWIATPMAGIDGGMRIDDLLQRAWAAASLAIVIALAAGAIALQLRKRRWAQRAVAGAIVLVAPDAGPAVVGLVRPRIVVPEWLLQASPLQQSLVIAHEKSHVDARDPQLLAFAIAVLALMPWNLPLWWMVRRLRHAIEVDCDARVLLGGHDVRAYGEVLVDVGQRQSGYLGAAAAMAESRSLLEQRIRLMLRAPGRKGRAVGVVLGGVALSMAAIAAQVAPPAASVASLAPRQQVDLPASRLVDYEGTYQVDEFILMEVRRDGRRLWTQMTGNPPIEQYAERQDAFFSRDIDAQLAFERDARGAVTGLVLHSLGAQYAAPKLEQDGIAAASMKINQNIVRTAPRRPDGEALLKRNIDLAVAGKLRTDEMTPQLAKQAQRMFAHTSKELAAYGRARAVAFLAVDGNGFDVYRVQHEHGQRDWHLLINSDGKVSRAYSRDAQ</sequence>
<evidence type="ECO:0000259" key="3">
    <source>
        <dbReference type="Pfam" id="PF11954"/>
    </source>
</evidence>
<feature type="transmembrane region" description="Helical" evidence="1">
    <location>
        <begin position="193"/>
        <end position="214"/>
    </location>
</feature>
<keyword evidence="1" id="KW-0472">Membrane</keyword>
<dbReference type="InterPro" id="IPR008756">
    <property type="entry name" value="Peptidase_M56"/>
</dbReference>
<feature type="transmembrane region" description="Helical" evidence="1">
    <location>
        <begin position="6"/>
        <end position="23"/>
    </location>
</feature>
<feature type="transmembrane region" description="Helical" evidence="1">
    <location>
        <begin position="35"/>
        <end position="56"/>
    </location>
</feature>
<keyword evidence="1" id="KW-0812">Transmembrane</keyword>
<dbReference type="InterPro" id="IPR052173">
    <property type="entry name" value="Beta-lactam_resp_regulator"/>
</dbReference>
<dbReference type="Proteomes" id="UP000809349">
    <property type="component" value="Unassembled WGS sequence"/>
</dbReference>
<dbReference type="InterPro" id="IPR021860">
    <property type="entry name" value="Peptidase_S12_Pab87-rel_C"/>
</dbReference>
<dbReference type="EMBL" id="JAFBIL020000004">
    <property type="protein sequence ID" value="MBZ2208028.1"/>
    <property type="molecule type" value="Genomic_DNA"/>
</dbReference>
<accession>A0ABS7SPF6</accession>
<evidence type="ECO:0000259" key="2">
    <source>
        <dbReference type="Pfam" id="PF05569"/>
    </source>
</evidence>
<protein>
    <submittedName>
        <fullName evidence="4">DUF3471 domain-containing protein</fullName>
    </submittedName>
</protein>
<evidence type="ECO:0000313" key="5">
    <source>
        <dbReference type="Proteomes" id="UP000809349"/>
    </source>
</evidence>
<feature type="domain" description="Peptidase M56" evidence="2">
    <location>
        <begin position="36"/>
        <end position="272"/>
    </location>
</feature>
<dbReference type="CDD" id="cd07341">
    <property type="entry name" value="M56_BlaR1_MecR1_like"/>
    <property type="match status" value="1"/>
</dbReference>
<feature type="transmembrane region" description="Helical" evidence="1">
    <location>
        <begin position="107"/>
        <end position="126"/>
    </location>
</feature>
<comment type="caution">
    <text evidence="4">The sequence shown here is derived from an EMBL/GenBank/DDBJ whole genome shotgun (WGS) entry which is preliminary data.</text>
</comment>
<evidence type="ECO:0000256" key="1">
    <source>
        <dbReference type="SAM" id="Phobius"/>
    </source>
</evidence>
<reference evidence="4 5" key="2">
    <citation type="submission" date="2021-08" db="EMBL/GenBank/DDBJ databases">
        <title>Massilia sp. R798.</title>
        <authorList>
            <person name="Baek J.H."/>
            <person name="Jung H.S."/>
            <person name="Kim K.R."/>
            <person name="Jeon C.O."/>
        </authorList>
    </citation>
    <scope>NUCLEOTIDE SEQUENCE [LARGE SCALE GENOMIC DNA]</scope>
    <source>
        <strain evidence="4 5">R798</strain>
    </source>
</reference>
<name>A0ABS7SPF6_9BURK</name>
<feature type="transmembrane region" description="Helical" evidence="1">
    <location>
        <begin position="138"/>
        <end position="157"/>
    </location>
</feature>
<gene>
    <name evidence="4" type="ORF">I4X03_012225</name>
</gene>
<dbReference type="RefSeq" id="WP_223468504.1">
    <property type="nucleotide sequence ID" value="NZ_JAFBIL020000004.1"/>
</dbReference>
<feature type="transmembrane region" description="Helical" evidence="1">
    <location>
        <begin position="284"/>
        <end position="304"/>
    </location>
</feature>
<proteinExistence type="predicted"/>
<feature type="domain" description="Peptidase S12 Pab87-related C-terminal" evidence="3">
    <location>
        <begin position="317"/>
        <end position="395"/>
    </location>
</feature>
<dbReference type="PANTHER" id="PTHR34978">
    <property type="entry name" value="POSSIBLE SENSOR-TRANSDUCER PROTEIN BLAR"/>
    <property type="match status" value="1"/>
</dbReference>